<name>A0A918XWD5_9PROT</name>
<dbReference type="AlphaFoldDB" id="A0A918XWD5"/>
<dbReference type="CDD" id="cd05804">
    <property type="entry name" value="StaR_like"/>
    <property type="match status" value="1"/>
</dbReference>
<evidence type="ECO:0000256" key="4">
    <source>
        <dbReference type="ARBA" id="ARBA00022803"/>
    </source>
</evidence>
<keyword evidence="3" id="KW-0677">Repeat</keyword>
<dbReference type="RefSeq" id="WP_189994598.1">
    <property type="nucleotide sequence ID" value="NZ_BMZS01000013.1"/>
</dbReference>
<dbReference type="Proteomes" id="UP000630353">
    <property type="component" value="Unassembled WGS sequence"/>
</dbReference>
<dbReference type="PANTHER" id="PTHR16263:SF4">
    <property type="entry name" value="TETRATRICOPEPTIDE REPEAT PROTEIN 38"/>
    <property type="match status" value="1"/>
</dbReference>
<dbReference type="Gene3D" id="1.25.40.10">
    <property type="entry name" value="Tetratricopeptide repeat domain"/>
    <property type="match status" value="1"/>
</dbReference>
<comment type="caution">
    <text evidence="5">The sequence shown here is derived from an EMBL/GenBank/DDBJ whole genome shotgun (WGS) entry which is preliminary data.</text>
</comment>
<evidence type="ECO:0000256" key="2">
    <source>
        <dbReference type="ARBA" id="ARBA00019992"/>
    </source>
</evidence>
<dbReference type="SUPFAM" id="SSF48452">
    <property type="entry name" value="TPR-like"/>
    <property type="match status" value="1"/>
</dbReference>
<dbReference type="InterPro" id="IPR033891">
    <property type="entry name" value="TTC38"/>
</dbReference>
<dbReference type="EMBL" id="BMZS01000013">
    <property type="protein sequence ID" value="GHD61354.1"/>
    <property type="molecule type" value="Genomic_DNA"/>
</dbReference>
<organism evidence="5 6">
    <name type="scientific">Thalassobaculum fulvum</name>
    <dbReference type="NCBI Taxonomy" id="1633335"/>
    <lineage>
        <taxon>Bacteria</taxon>
        <taxon>Pseudomonadati</taxon>
        <taxon>Pseudomonadota</taxon>
        <taxon>Alphaproteobacteria</taxon>
        <taxon>Rhodospirillales</taxon>
        <taxon>Thalassobaculaceae</taxon>
        <taxon>Thalassobaculum</taxon>
    </lineage>
</organism>
<dbReference type="PANTHER" id="PTHR16263">
    <property type="entry name" value="TETRATRICOPEPTIDE REPEAT PROTEIN 38"/>
    <property type="match status" value="1"/>
</dbReference>
<sequence length="461" mass="51611">MTVTDRRGLKLSNATPACAEALDAALDDALAFRGDPIARIDAVLAGHPDFVMGHVFRAGLLTQAMETRIYRTMVDSLEKAEALWDRANDRERAHIRAVRAWIEGDFHGAVQRWEAGLVDHPHDLLAMALIHLTDVLLGDVAGQRDCVARAFPLWDESIPGYEFVLGFYSFGLEENNAYSRAEEAGRQALALRPDHPYAIHAVAHVMEMQGRQLGGVHFMNQRRDVWAESHFRNHLWWHLSLFHLDLGRTDEVLSIYDNHLRGSGVAGERYEELDSAALLWRLNLVGVDVGRRWADLADKWEPSAADTLYAFNDVHAMMAFVGDNRTEAQGRLLTANERYLEHAGDANAAMSREIGLPFCRALQAFAAGDYRACVDRLLPVRYMTHRLGGSHAQRDIIAWTLLEAALRAGDGNLALALANERCQLKPSSPQNWRLVARAHVLRGDQERARRAWARAESPLAA</sequence>
<dbReference type="InterPro" id="IPR011990">
    <property type="entry name" value="TPR-like_helical_dom_sf"/>
</dbReference>
<reference evidence="5" key="2">
    <citation type="submission" date="2020-09" db="EMBL/GenBank/DDBJ databases">
        <authorList>
            <person name="Sun Q."/>
            <person name="Kim S."/>
        </authorList>
    </citation>
    <scope>NUCLEOTIDE SEQUENCE</scope>
    <source>
        <strain evidence="5">KCTC 42651</strain>
    </source>
</reference>
<gene>
    <name evidence="5" type="ORF">GCM10017083_48560</name>
</gene>
<keyword evidence="6" id="KW-1185">Reference proteome</keyword>
<accession>A0A918XWD5</accession>
<evidence type="ECO:0000313" key="6">
    <source>
        <dbReference type="Proteomes" id="UP000630353"/>
    </source>
</evidence>
<comment type="similarity">
    <text evidence="1">Belongs to the TTC38 family.</text>
</comment>
<proteinExistence type="inferred from homology"/>
<evidence type="ECO:0000313" key="5">
    <source>
        <dbReference type="EMBL" id="GHD61354.1"/>
    </source>
</evidence>
<reference evidence="5" key="1">
    <citation type="journal article" date="2014" name="Int. J. Syst. Evol. Microbiol.">
        <title>Complete genome sequence of Corynebacterium casei LMG S-19264T (=DSM 44701T), isolated from a smear-ripened cheese.</title>
        <authorList>
            <consortium name="US DOE Joint Genome Institute (JGI-PGF)"/>
            <person name="Walter F."/>
            <person name="Albersmeier A."/>
            <person name="Kalinowski J."/>
            <person name="Ruckert C."/>
        </authorList>
    </citation>
    <scope>NUCLEOTIDE SEQUENCE</scope>
    <source>
        <strain evidence="5">KCTC 42651</strain>
    </source>
</reference>
<protein>
    <recommendedName>
        <fullName evidence="2">Tetratricopeptide repeat protein 38</fullName>
    </recommendedName>
</protein>
<evidence type="ECO:0000256" key="1">
    <source>
        <dbReference type="ARBA" id="ARBA00005857"/>
    </source>
</evidence>
<keyword evidence="4" id="KW-0802">TPR repeat</keyword>
<evidence type="ECO:0000256" key="3">
    <source>
        <dbReference type="ARBA" id="ARBA00022737"/>
    </source>
</evidence>